<reference evidence="1" key="1">
    <citation type="journal article" date="2021" name="Sci. Rep.">
        <title>Diploid genomic architecture of Nitzschia inconspicua, an elite biomass production diatom.</title>
        <authorList>
            <person name="Oliver A."/>
            <person name="Podell S."/>
            <person name="Pinowska A."/>
            <person name="Traller J.C."/>
            <person name="Smith S.R."/>
            <person name="McClure R."/>
            <person name="Beliaev A."/>
            <person name="Bohutskyi P."/>
            <person name="Hill E.A."/>
            <person name="Rabines A."/>
            <person name="Zheng H."/>
            <person name="Allen L.Z."/>
            <person name="Kuo A."/>
            <person name="Grigoriev I.V."/>
            <person name="Allen A.E."/>
            <person name="Hazlebeck D."/>
            <person name="Allen E.E."/>
        </authorList>
    </citation>
    <scope>NUCLEOTIDE SEQUENCE</scope>
    <source>
        <strain evidence="1">Hildebrandi</strain>
    </source>
</reference>
<dbReference type="EMBL" id="JAGRRH010000004">
    <property type="protein sequence ID" value="KAG7371001.1"/>
    <property type="molecule type" value="Genomic_DNA"/>
</dbReference>
<reference evidence="1" key="2">
    <citation type="submission" date="2021-04" db="EMBL/GenBank/DDBJ databases">
        <authorList>
            <person name="Podell S."/>
        </authorList>
    </citation>
    <scope>NUCLEOTIDE SEQUENCE</scope>
    <source>
        <strain evidence="1">Hildebrandi</strain>
    </source>
</reference>
<evidence type="ECO:0000313" key="2">
    <source>
        <dbReference type="Proteomes" id="UP000693970"/>
    </source>
</evidence>
<proteinExistence type="predicted"/>
<gene>
    <name evidence="1" type="ORF">IV203_019571</name>
</gene>
<keyword evidence="2" id="KW-1185">Reference proteome</keyword>
<comment type="caution">
    <text evidence="1">The sequence shown here is derived from an EMBL/GenBank/DDBJ whole genome shotgun (WGS) entry which is preliminary data.</text>
</comment>
<dbReference type="AlphaFoldDB" id="A0A9K3M166"/>
<organism evidence="1 2">
    <name type="scientific">Nitzschia inconspicua</name>
    <dbReference type="NCBI Taxonomy" id="303405"/>
    <lineage>
        <taxon>Eukaryota</taxon>
        <taxon>Sar</taxon>
        <taxon>Stramenopiles</taxon>
        <taxon>Ochrophyta</taxon>
        <taxon>Bacillariophyta</taxon>
        <taxon>Bacillariophyceae</taxon>
        <taxon>Bacillariophycidae</taxon>
        <taxon>Bacillariales</taxon>
        <taxon>Bacillariaceae</taxon>
        <taxon>Nitzschia</taxon>
    </lineage>
</organism>
<dbReference type="OrthoDB" id="47974at2759"/>
<protein>
    <submittedName>
        <fullName evidence="1">PAS sensor protein</fullName>
    </submittedName>
</protein>
<sequence length="219" mass="24571">MDQEDVLRELSATKDEFLKMALQRYRPILACYIGDYASGAALAMKGTDKCCKMLPGQPAAVIVRFCSALCCYAMALLLSAELDAVSGKIALAFKKFERVITMAGRCGIVQDQALANERYADSCLEQGDQEEYNLRMNAAIRLYMEWGAFAKVDKLRVVLDPFQRGGRIRSLLQDTSSIQSFRPMDRILDDEEKLREIEKEVSIRGFTSEVGSSHPFVSR</sequence>
<name>A0A9K3M166_9STRA</name>
<accession>A0A9K3M166</accession>
<evidence type="ECO:0000313" key="1">
    <source>
        <dbReference type="EMBL" id="KAG7371001.1"/>
    </source>
</evidence>
<dbReference type="Proteomes" id="UP000693970">
    <property type="component" value="Unassembled WGS sequence"/>
</dbReference>